<protein>
    <submittedName>
        <fullName evidence="9">Peptide/nickel transport system permease protein</fullName>
    </submittedName>
</protein>
<feature type="transmembrane region" description="Helical" evidence="7">
    <location>
        <begin position="237"/>
        <end position="262"/>
    </location>
</feature>
<dbReference type="InterPro" id="IPR000515">
    <property type="entry name" value="MetI-like"/>
</dbReference>
<evidence type="ECO:0000256" key="7">
    <source>
        <dbReference type="RuleBase" id="RU363032"/>
    </source>
</evidence>
<dbReference type="Proteomes" id="UP000243255">
    <property type="component" value="Unassembled WGS sequence"/>
</dbReference>
<comment type="subcellular location">
    <subcellularLocation>
        <location evidence="1 7">Cell membrane</location>
        <topology evidence="1 7">Multi-pass membrane protein</topology>
    </subcellularLocation>
</comment>
<evidence type="ECO:0000256" key="2">
    <source>
        <dbReference type="ARBA" id="ARBA00022448"/>
    </source>
</evidence>
<keyword evidence="10" id="KW-1185">Reference proteome</keyword>
<evidence type="ECO:0000256" key="6">
    <source>
        <dbReference type="ARBA" id="ARBA00023136"/>
    </source>
</evidence>
<evidence type="ECO:0000256" key="4">
    <source>
        <dbReference type="ARBA" id="ARBA00022692"/>
    </source>
</evidence>
<dbReference type="RefSeq" id="WP_073123884.1">
    <property type="nucleotide sequence ID" value="NZ_BAABCH010000103.1"/>
</dbReference>
<dbReference type="Pfam" id="PF00528">
    <property type="entry name" value="BPD_transp_1"/>
    <property type="match status" value="1"/>
</dbReference>
<keyword evidence="5 7" id="KW-1133">Transmembrane helix</keyword>
<sequence length="314" mass="35242">MKEKIVKRLFNVIPMLFFISIISFLLMHLAPGDPIQAYITPKMSAVDIERVRHNMGLDQPIYIQYFKWLINAVQGNLGYSLINHRPVATVIFDRIPNTILITLTALILSLIIAIPVGLISGYNKNSVLDNVLNVIAYIGISIPSFWFAMMIIYIFSLKLNLLPSIGMRTIGVDTTVDLIKHMIMPVIVLSYYNVCVFTRYIRSSTIGQLNEDYVLTQYAYGASAKEVLFKHVFKNTLLPIITIFAMSLPQLVTGAFITETIFGWPGMGQLGVTAIFGYDYPVVMGITMISSVVLIIGNLIADILYQVVDPRIKH</sequence>
<evidence type="ECO:0000256" key="3">
    <source>
        <dbReference type="ARBA" id="ARBA00022475"/>
    </source>
</evidence>
<dbReference type="CDD" id="cd06261">
    <property type="entry name" value="TM_PBP2"/>
    <property type="match status" value="1"/>
</dbReference>
<evidence type="ECO:0000313" key="10">
    <source>
        <dbReference type="Proteomes" id="UP000243255"/>
    </source>
</evidence>
<dbReference type="GO" id="GO:0005886">
    <property type="term" value="C:plasma membrane"/>
    <property type="evidence" value="ECO:0007669"/>
    <property type="project" value="UniProtKB-SubCell"/>
</dbReference>
<proteinExistence type="inferred from homology"/>
<evidence type="ECO:0000259" key="8">
    <source>
        <dbReference type="PROSITE" id="PS50928"/>
    </source>
</evidence>
<feature type="transmembrane region" description="Helical" evidence="7">
    <location>
        <begin position="134"/>
        <end position="155"/>
    </location>
</feature>
<evidence type="ECO:0000256" key="1">
    <source>
        <dbReference type="ARBA" id="ARBA00004651"/>
    </source>
</evidence>
<comment type="similarity">
    <text evidence="7">Belongs to the binding-protein-dependent transport system permease family.</text>
</comment>
<feature type="transmembrane region" description="Helical" evidence="7">
    <location>
        <begin position="182"/>
        <end position="201"/>
    </location>
</feature>
<keyword evidence="4 7" id="KW-0812">Transmembrane</keyword>
<gene>
    <name evidence="9" type="ORF">SAMN04488530_10385</name>
</gene>
<dbReference type="SUPFAM" id="SSF161098">
    <property type="entry name" value="MetI-like"/>
    <property type="match status" value="1"/>
</dbReference>
<dbReference type="GO" id="GO:0055085">
    <property type="term" value="P:transmembrane transport"/>
    <property type="evidence" value="ECO:0007669"/>
    <property type="project" value="InterPro"/>
</dbReference>
<dbReference type="OrthoDB" id="9773221at2"/>
<feature type="transmembrane region" description="Helical" evidence="7">
    <location>
        <begin position="282"/>
        <end position="305"/>
    </location>
</feature>
<reference evidence="10" key="1">
    <citation type="submission" date="2016-11" db="EMBL/GenBank/DDBJ databases">
        <authorList>
            <person name="Varghese N."/>
            <person name="Submissions S."/>
        </authorList>
    </citation>
    <scope>NUCLEOTIDE SEQUENCE [LARGE SCALE GENOMIC DNA]</scope>
    <source>
        <strain evidence="10">DSM 2635</strain>
    </source>
</reference>
<feature type="domain" description="ABC transmembrane type-1" evidence="8">
    <location>
        <begin position="95"/>
        <end position="305"/>
    </location>
</feature>
<dbReference type="EMBL" id="FQWX01000003">
    <property type="protein sequence ID" value="SHG55321.1"/>
    <property type="molecule type" value="Genomic_DNA"/>
</dbReference>
<dbReference type="Pfam" id="PF19300">
    <property type="entry name" value="BPD_transp_1_N"/>
    <property type="match status" value="1"/>
</dbReference>
<keyword evidence="6 7" id="KW-0472">Membrane</keyword>
<dbReference type="Gene3D" id="1.10.3720.10">
    <property type="entry name" value="MetI-like"/>
    <property type="match status" value="1"/>
</dbReference>
<dbReference type="InterPro" id="IPR035906">
    <property type="entry name" value="MetI-like_sf"/>
</dbReference>
<name>A0A1M5KRD6_9FIRM</name>
<feature type="transmembrane region" description="Helical" evidence="7">
    <location>
        <begin position="12"/>
        <end position="30"/>
    </location>
</feature>
<keyword evidence="2 7" id="KW-0813">Transport</keyword>
<dbReference type="PANTHER" id="PTHR43163:SF6">
    <property type="entry name" value="DIPEPTIDE TRANSPORT SYSTEM PERMEASE PROTEIN DPPB-RELATED"/>
    <property type="match status" value="1"/>
</dbReference>
<dbReference type="STRING" id="1121321.SAMN04488530_10385"/>
<dbReference type="InterPro" id="IPR045621">
    <property type="entry name" value="BPD_transp_1_N"/>
</dbReference>
<dbReference type="PROSITE" id="PS50928">
    <property type="entry name" value="ABC_TM1"/>
    <property type="match status" value="1"/>
</dbReference>
<keyword evidence="3" id="KW-1003">Cell membrane</keyword>
<accession>A0A1M5KRD6</accession>
<evidence type="ECO:0000256" key="5">
    <source>
        <dbReference type="ARBA" id="ARBA00022989"/>
    </source>
</evidence>
<feature type="transmembrane region" description="Helical" evidence="7">
    <location>
        <begin position="99"/>
        <end position="122"/>
    </location>
</feature>
<dbReference type="AlphaFoldDB" id="A0A1M5KRD6"/>
<evidence type="ECO:0000313" key="9">
    <source>
        <dbReference type="EMBL" id="SHG55321.1"/>
    </source>
</evidence>
<organism evidence="9 10">
    <name type="scientific">Asaccharospora irregularis DSM 2635</name>
    <dbReference type="NCBI Taxonomy" id="1121321"/>
    <lineage>
        <taxon>Bacteria</taxon>
        <taxon>Bacillati</taxon>
        <taxon>Bacillota</taxon>
        <taxon>Clostridia</taxon>
        <taxon>Peptostreptococcales</taxon>
        <taxon>Peptostreptococcaceae</taxon>
        <taxon>Asaccharospora</taxon>
    </lineage>
</organism>
<dbReference type="PANTHER" id="PTHR43163">
    <property type="entry name" value="DIPEPTIDE TRANSPORT SYSTEM PERMEASE PROTEIN DPPB-RELATED"/>
    <property type="match status" value="1"/>
</dbReference>